<evidence type="ECO:0000313" key="2">
    <source>
        <dbReference type="EMBL" id="VEL31999.1"/>
    </source>
</evidence>
<organism evidence="2 3">
    <name type="scientific">Protopolystoma xenopodis</name>
    <dbReference type="NCBI Taxonomy" id="117903"/>
    <lineage>
        <taxon>Eukaryota</taxon>
        <taxon>Metazoa</taxon>
        <taxon>Spiralia</taxon>
        <taxon>Lophotrochozoa</taxon>
        <taxon>Platyhelminthes</taxon>
        <taxon>Monogenea</taxon>
        <taxon>Polyopisthocotylea</taxon>
        <taxon>Polystomatidea</taxon>
        <taxon>Polystomatidae</taxon>
        <taxon>Protopolystoma</taxon>
    </lineage>
</organism>
<dbReference type="AlphaFoldDB" id="A0A448XA17"/>
<feature type="compositionally biased region" description="Basic residues" evidence="1">
    <location>
        <begin position="20"/>
        <end position="29"/>
    </location>
</feature>
<comment type="caution">
    <text evidence="2">The sequence shown here is derived from an EMBL/GenBank/DDBJ whole genome shotgun (WGS) entry which is preliminary data.</text>
</comment>
<evidence type="ECO:0000313" key="3">
    <source>
        <dbReference type="Proteomes" id="UP000784294"/>
    </source>
</evidence>
<name>A0A448XA17_9PLAT</name>
<reference evidence="2" key="1">
    <citation type="submission" date="2018-11" db="EMBL/GenBank/DDBJ databases">
        <authorList>
            <consortium name="Pathogen Informatics"/>
        </authorList>
    </citation>
    <scope>NUCLEOTIDE SEQUENCE</scope>
</reference>
<feature type="region of interest" description="Disordered" evidence="1">
    <location>
        <begin position="1"/>
        <end position="31"/>
    </location>
</feature>
<feature type="non-terminal residue" evidence="2">
    <location>
        <position position="1"/>
    </location>
</feature>
<evidence type="ECO:0000256" key="1">
    <source>
        <dbReference type="SAM" id="MobiDB-lite"/>
    </source>
</evidence>
<proteinExistence type="predicted"/>
<dbReference type="Proteomes" id="UP000784294">
    <property type="component" value="Unassembled WGS sequence"/>
</dbReference>
<gene>
    <name evidence="2" type="ORF">PXEA_LOCUS25439</name>
</gene>
<feature type="compositionally biased region" description="Basic and acidic residues" evidence="1">
    <location>
        <begin position="1"/>
        <end position="16"/>
    </location>
</feature>
<accession>A0A448XA17</accession>
<protein>
    <submittedName>
        <fullName evidence="2">Uncharacterized protein</fullName>
    </submittedName>
</protein>
<dbReference type="EMBL" id="CAAALY010129056">
    <property type="protein sequence ID" value="VEL31999.1"/>
    <property type="molecule type" value="Genomic_DNA"/>
</dbReference>
<keyword evidence="3" id="KW-1185">Reference proteome</keyword>
<sequence>MRPSSDDVPRMMDEGSAHFYPKRGSRSRGLRQPEAKRLQYNAIHPSSSGEIDVPIISSCTFMQTGHKTHSSGFNPAGSSDETSCNEVEIAAHLILSEMAFCHSMLYRDPVIPLCGKTQLSVLKSPQLTECQHALIKTIDQLNTCTDYYEHYYDRLRDRLGKVYA</sequence>